<dbReference type="RefSeq" id="WP_184621731.1">
    <property type="nucleotide sequence ID" value="NZ_JACHCC010000001.1"/>
</dbReference>
<feature type="transmembrane region" description="Helical" evidence="1">
    <location>
        <begin position="144"/>
        <end position="172"/>
    </location>
</feature>
<dbReference type="Pfam" id="PF13858">
    <property type="entry name" value="DUF4199"/>
    <property type="match status" value="1"/>
</dbReference>
<keyword evidence="1" id="KW-0812">Transmembrane</keyword>
<protein>
    <recommendedName>
        <fullName evidence="4">DUF4199 domain-containing protein</fullName>
    </recommendedName>
</protein>
<keyword evidence="1" id="KW-1133">Transmembrane helix</keyword>
<accession>A0A7X0MGP7</accession>
<evidence type="ECO:0008006" key="4">
    <source>
        <dbReference type="Google" id="ProtNLM"/>
    </source>
</evidence>
<gene>
    <name evidence="2" type="ORF">HDF25_000125</name>
</gene>
<proteinExistence type="predicted"/>
<organism evidence="2 3">
    <name type="scientific">Pedobacter cryoconitis</name>
    <dbReference type="NCBI Taxonomy" id="188932"/>
    <lineage>
        <taxon>Bacteria</taxon>
        <taxon>Pseudomonadati</taxon>
        <taxon>Bacteroidota</taxon>
        <taxon>Sphingobacteriia</taxon>
        <taxon>Sphingobacteriales</taxon>
        <taxon>Sphingobacteriaceae</taxon>
        <taxon>Pedobacter</taxon>
    </lineage>
</organism>
<reference evidence="2 3" key="1">
    <citation type="submission" date="2020-08" db="EMBL/GenBank/DDBJ databases">
        <title>Genomic Encyclopedia of Type Strains, Phase IV (KMG-V): Genome sequencing to study the core and pangenomes of soil and plant-associated prokaryotes.</title>
        <authorList>
            <person name="Whitman W."/>
        </authorList>
    </citation>
    <scope>NUCLEOTIDE SEQUENCE [LARGE SCALE GENOMIC DNA]</scope>
    <source>
        <strain evidence="2 3">M2T3</strain>
    </source>
</reference>
<evidence type="ECO:0000256" key="1">
    <source>
        <dbReference type="SAM" id="Phobius"/>
    </source>
</evidence>
<dbReference type="EMBL" id="JACHCC010000001">
    <property type="protein sequence ID" value="MBB6498001.1"/>
    <property type="molecule type" value="Genomic_DNA"/>
</dbReference>
<dbReference type="Proteomes" id="UP000521017">
    <property type="component" value="Unassembled WGS sequence"/>
</dbReference>
<evidence type="ECO:0000313" key="3">
    <source>
        <dbReference type="Proteomes" id="UP000521017"/>
    </source>
</evidence>
<sequence>MEQELKEAEIKPNKVAFRAAITFSLYTLALIFIFKLLHIDSMQENMNTGTKVITTILSYVPFILAIVYAQTKHRTDLGGYMTFARGFSTGFKVAAYTGLFVSVLLVLYYKVLDRGAMDHILDVAIDKANGDEKQIKAIEMTRPYMAIISAFFGAITYTIFGMILSLIGAVLFKKERPLPQG</sequence>
<feature type="transmembrane region" description="Helical" evidence="1">
    <location>
        <begin position="15"/>
        <end position="37"/>
    </location>
</feature>
<keyword evidence="1" id="KW-0472">Membrane</keyword>
<name>A0A7X0MGP7_9SPHI</name>
<dbReference type="AlphaFoldDB" id="A0A7X0MGP7"/>
<feature type="transmembrane region" description="Helical" evidence="1">
    <location>
        <begin position="49"/>
        <end position="69"/>
    </location>
</feature>
<dbReference type="InterPro" id="IPR025250">
    <property type="entry name" value="DUF4199"/>
</dbReference>
<comment type="caution">
    <text evidence="2">The sequence shown here is derived from an EMBL/GenBank/DDBJ whole genome shotgun (WGS) entry which is preliminary data.</text>
</comment>
<evidence type="ECO:0000313" key="2">
    <source>
        <dbReference type="EMBL" id="MBB6498001.1"/>
    </source>
</evidence>
<feature type="transmembrane region" description="Helical" evidence="1">
    <location>
        <begin position="89"/>
        <end position="109"/>
    </location>
</feature>